<dbReference type="Pfam" id="PF00096">
    <property type="entry name" value="zf-C2H2"/>
    <property type="match status" value="1"/>
</dbReference>
<feature type="domain" description="C2H2-type" evidence="9">
    <location>
        <begin position="154"/>
        <end position="181"/>
    </location>
</feature>
<evidence type="ECO:0000256" key="7">
    <source>
        <dbReference type="PROSITE-ProRule" id="PRU00042"/>
    </source>
</evidence>
<dbReference type="FunFam" id="3.30.160.60:FF:001732">
    <property type="entry name" value="Zgc:162936"/>
    <property type="match status" value="1"/>
</dbReference>
<accession>A0A8C6WU30</accession>
<evidence type="ECO:0000256" key="2">
    <source>
        <dbReference type="ARBA" id="ARBA00022723"/>
    </source>
</evidence>
<evidence type="ECO:0000256" key="6">
    <source>
        <dbReference type="ARBA" id="ARBA00023242"/>
    </source>
</evidence>
<evidence type="ECO:0000256" key="4">
    <source>
        <dbReference type="ARBA" id="ARBA00022771"/>
    </source>
</evidence>
<dbReference type="FunFam" id="3.30.160.60:FF:001498">
    <property type="entry name" value="Zinc finger protein 404"/>
    <property type="match status" value="1"/>
</dbReference>
<dbReference type="SUPFAM" id="SSF57667">
    <property type="entry name" value="beta-beta-alpha zinc fingers"/>
    <property type="match status" value="3"/>
</dbReference>
<keyword evidence="3" id="KW-0677">Repeat</keyword>
<dbReference type="FunFam" id="3.30.160.60:FF:000446">
    <property type="entry name" value="Zinc finger protein"/>
    <property type="match status" value="1"/>
</dbReference>
<dbReference type="GO" id="GO:0045893">
    <property type="term" value="P:positive regulation of DNA-templated transcription"/>
    <property type="evidence" value="ECO:0007669"/>
    <property type="project" value="UniProtKB-ARBA"/>
</dbReference>
<feature type="compositionally biased region" description="Basic and acidic residues" evidence="8">
    <location>
        <begin position="21"/>
        <end position="34"/>
    </location>
</feature>
<dbReference type="Proteomes" id="UP000694523">
    <property type="component" value="Unplaced"/>
</dbReference>
<evidence type="ECO:0000256" key="5">
    <source>
        <dbReference type="ARBA" id="ARBA00022833"/>
    </source>
</evidence>
<dbReference type="PANTHER" id="PTHR24379">
    <property type="entry name" value="KRAB AND ZINC FINGER DOMAIN-CONTAINING"/>
    <property type="match status" value="1"/>
</dbReference>
<proteinExistence type="predicted"/>
<dbReference type="AlphaFoldDB" id="A0A8C6WU30"/>
<comment type="subcellular location">
    <subcellularLocation>
        <location evidence="1">Nucleus</location>
    </subcellularLocation>
</comment>
<feature type="region of interest" description="Disordered" evidence="8">
    <location>
        <begin position="1"/>
        <end position="34"/>
    </location>
</feature>
<feature type="region of interest" description="Disordered" evidence="8">
    <location>
        <begin position="79"/>
        <end position="110"/>
    </location>
</feature>
<dbReference type="Pfam" id="PF13465">
    <property type="entry name" value="zf-H2C2_2"/>
    <property type="match status" value="1"/>
</dbReference>
<evidence type="ECO:0000313" key="10">
    <source>
        <dbReference type="Ensembl" id="ENSNMLP00000031994.1"/>
    </source>
</evidence>
<keyword evidence="6" id="KW-0539">Nucleus</keyword>
<dbReference type="GO" id="GO:0005634">
    <property type="term" value="C:nucleus"/>
    <property type="evidence" value="ECO:0007669"/>
    <property type="project" value="UniProtKB-SubCell"/>
</dbReference>
<keyword evidence="11" id="KW-1185">Reference proteome</keyword>
<sequence length="311" mass="35387">MEQLLQPRVQLNRIEGPGESPHIKEEQAPGTPDIKEEQGIITAQLWSDLKLEEPLSAPVWDTTPSQTLPAVGCVSGSWAPSLTPTKTEEEPLSHIQSEQEPLSPTEAEEEPLSLIQAEEEPLSLIQAEEEPLSPSLTEEEQLIPTQIEEMPLIFFCSICSKGFTFESELVLHMRLHSGDNPFRCSVCMKSFRWKHHLRRHIKRVHASRPPVGPLSASCVSQKQVRSHFCVFCSKAFHSKYHLERHMRVHTGEKPFRCSLCGKMFSQLSRHLLTHTGEKPFRCSICGNNFSRKDSLHEESLPHLWESCCHFE</sequence>
<organism evidence="10 11">
    <name type="scientific">Neogobius melanostomus</name>
    <name type="common">round goby</name>
    <dbReference type="NCBI Taxonomy" id="47308"/>
    <lineage>
        <taxon>Eukaryota</taxon>
        <taxon>Metazoa</taxon>
        <taxon>Chordata</taxon>
        <taxon>Craniata</taxon>
        <taxon>Vertebrata</taxon>
        <taxon>Euteleostomi</taxon>
        <taxon>Actinopterygii</taxon>
        <taxon>Neopterygii</taxon>
        <taxon>Teleostei</taxon>
        <taxon>Neoteleostei</taxon>
        <taxon>Acanthomorphata</taxon>
        <taxon>Gobiaria</taxon>
        <taxon>Gobiiformes</taxon>
        <taxon>Gobioidei</taxon>
        <taxon>Gobiidae</taxon>
        <taxon>Benthophilinae</taxon>
        <taxon>Neogobiini</taxon>
        <taxon>Neogobius</taxon>
    </lineage>
</organism>
<dbReference type="GO" id="GO:0008270">
    <property type="term" value="F:zinc ion binding"/>
    <property type="evidence" value="ECO:0007669"/>
    <property type="project" value="UniProtKB-KW"/>
</dbReference>
<dbReference type="SMART" id="SM00355">
    <property type="entry name" value="ZnF_C2H2"/>
    <property type="match status" value="4"/>
</dbReference>
<keyword evidence="2" id="KW-0479">Metal-binding</keyword>
<feature type="domain" description="C2H2-type" evidence="9">
    <location>
        <begin position="280"/>
        <end position="307"/>
    </location>
</feature>
<keyword evidence="5" id="KW-0862">Zinc</keyword>
<evidence type="ECO:0000256" key="8">
    <source>
        <dbReference type="SAM" id="MobiDB-lite"/>
    </source>
</evidence>
<evidence type="ECO:0000259" key="9">
    <source>
        <dbReference type="PROSITE" id="PS50157"/>
    </source>
</evidence>
<feature type="domain" description="C2H2-type" evidence="9">
    <location>
        <begin position="227"/>
        <end position="254"/>
    </location>
</feature>
<dbReference type="Gene3D" id="3.30.160.60">
    <property type="entry name" value="Classic Zinc Finger"/>
    <property type="match status" value="5"/>
</dbReference>
<dbReference type="FunFam" id="3.30.160.60:FF:000624">
    <property type="entry name" value="zinc finger protein 697"/>
    <property type="match status" value="1"/>
</dbReference>
<dbReference type="InterPro" id="IPR013087">
    <property type="entry name" value="Znf_C2H2_type"/>
</dbReference>
<feature type="domain" description="C2H2-type" evidence="9">
    <location>
        <begin position="182"/>
        <end position="210"/>
    </location>
</feature>
<evidence type="ECO:0000256" key="3">
    <source>
        <dbReference type="ARBA" id="ARBA00022737"/>
    </source>
</evidence>
<evidence type="ECO:0000313" key="11">
    <source>
        <dbReference type="Proteomes" id="UP000694523"/>
    </source>
</evidence>
<dbReference type="PROSITE" id="PS50157">
    <property type="entry name" value="ZINC_FINGER_C2H2_2"/>
    <property type="match status" value="5"/>
</dbReference>
<reference evidence="10" key="1">
    <citation type="submission" date="2025-08" db="UniProtKB">
        <authorList>
            <consortium name="Ensembl"/>
        </authorList>
    </citation>
    <scope>IDENTIFICATION</scope>
</reference>
<dbReference type="Ensembl" id="ENSNMLT00000035651.1">
    <property type="protein sequence ID" value="ENSNMLP00000031994.1"/>
    <property type="gene ID" value="ENSNMLG00000020039.1"/>
</dbReference>
<dbReference type="GO" id="GO:0005694">
    <property type="term" value="C:chromosome"/>
    <property type="evidence" value="ECO:0007669"/>
    <property type="project" value="UniProtKB-ARBA"/>
</dbReference>
<name>A0A8C6WU30_9GOBI</name>
<dbReference type="InterPro" id="IPR036236">
    <property type="entry name" value="Znf_C2H2_sf"/>
</dbReference>
<feature type="domain" description="C2H2-type" evidence="9">
    <location>
        <begin position="255"/>
        <end position="279"/>
    </location>
</feature>
<dbReference type="PANTHER" id="PTHR24379:SF121">
    <property type="entry name" value="C2H2-TYPE DOMAIN-CONTAINING PROTEIN"/>
    <property type="match status" value="1"/>
</dbReference>
<protein>
    <recommendedName>
        <fullName evidence="9">C2H2-type domain-containing protein</fullName>
    </recommendedName>
</protein>
<keyword evidence="4 7" id="KW-0863">Zinc-finger</keyword>
<evidence type="ECO:0000256" key="1">
    <source>
        <dbReference type="ARBA" id="ARBA00004123"/>
    </source>
</evidence>
<dbReference type="GO" id="GO:0043565">
    <property type="term" value="F:sequence-specific DNA binding"/>
    <property type="evidence" value="ECO:0007669"/>
    <property type="project" value="UniProtKB-ARBA"/>
</dbReference>
<dbReference type="PROSITE" id="PS00028">
    <property type="entry name" value="ZINC_FINGER_C2H2_1"/>
    <property type="match status" value="3"/>
</dbReference>
<reference evidence="10" key="2">
    <citation type="submission" date="2025-09" db="UniProtKB">
        <authorList>
            <consortium name="Ensembl"/>
        </authorList>
    </citation>
    <scope>IDENTIFICATION</scope>
</reference>